<accession>A0AAD3HFE6</accession>
<evidence type="ECO:0000313" key="2">
    <source>
        <dbReference type="Proteomes" id="UP001054902"/>
    </source>
</evidence>
<protein>
    <submittedName>
        <fullName evidence="1">Uncharacterized protein</fullName>
    </submittedName>
</protein>
<sequence>MTVSLRSRFREIDASNGESFSTPLRPEFQLGGGGDLEIHSVAPAIKVGTEVAYIRNPSGLCLRLIGSGSTCCLNDSNCPVASHKGGNKFEAGTNPFFMEIHQGLSSKGWRKGYTMSCLLLSKEPNESLVTSMLKEEGVEWKSRFG</sequence>
<name>A0AAD3HFE6_9STRA</name>
<keyword evidence="2" id="KW-1185">Reference proteome</keyword>
<dbReference type="AlphaFoldDB" id="A0AAD3HFE6"/>
<dbReference type="Proteomes" id="UP001054902">
    <property type="component" value="Unassembled WGS sequence"/>
</dbReference>
<organism evidence="1 2">
    <name type="scientific">Chaetoceros tenuissimus</name>
    <dbReference type="NCBI Taxonomy" id="426638"/>
    <lineage>
        <taxon>Eukaryota</taxon>
        <taxon>Sar</taxon>
        <taxon>Stramenopiles</taxon>
        <taxon>Ochrophyta</taxon>
        <taxon>Bacillariophyta</taxon>
        <taxon>Coscinodiscophyceae</taxon>
        <taxon>Chaetocerotophycidae</taxon>
        <taxon>Chaetocerotales</taxon>
        <taxon>Chaetocerotaceae</taxon>
        <taxon>Chaetoceros</taxon>
    </lineage>
</organism>
<gene>
    <name evidence="1" type="ORF">CTEN210_17635</name>
</gene>
<proteinExistence type="predicted"/>
<dbReference type="EMBL" id="BLLK01000072">
    <property type="protein sequence ID" value="GFH61159.1"/>
    <property type="molecule type" value="Genomic_DNA"/>
</dbReference>
<comment type="caution">
    <text evidence="1">The sequence shown here is derived from an EMBL/GenBank/DDBJ whole genome shotgun (WGS) entry which is preliminary data.</text>
</comment>
<evidence type="ECO:0000313" key="1">
    <source>
        <dbReference type="EMBL" id="GFH61159.1"/>
    </source>
</evidence>
<reference evidence="1 2" key="1">
    <citation type="journal article" date="2021" name="Sci. Rep.">
        <title>The genome of the diatom Chaetoceros tenuissimus carries an ancient integrated fragment of an extant virus.</title>
        <authorList>
            <person name="Hongo Y."/>
            <person name="Kimura K."/>
            <person name="Takaki Y."/>
            <person name="Yoshida Y."/>
            <person name="Baba S."/>
            <person name="Kobayashi G."/>
            <person name="Nagasaki K."/>
            <person name="Hano T."/>
            <person name="Tomaru Y."/>
        </authorList>
    </citation>
    <scope>NUCLEOTIDE SEQUENCE [LARGE SCALE GENOMIC DNA]</scope>
    <source>
        <strain evidence="1 2">NIES-3715</strain>
    </source>
</reference>